<organism evidence="1 2">
    <name type="scientific">Portunus trituberculatus</name>
    <name type="common">Swimming crab</name>
    <name type="synonym">Neptunus trituberculatus</name>
    <dbReference type="NCBI Taxonomy" id="210409"/>
    <lineage>
        <taxon>Eukaryota</taxon>
        <taxon>Metazoa</taxon>
        <taxon>Ecdysozoa</taxon>
        <taxon>Arthropoda</taxon>
        <taxon>Crustacea</taxon>
        <taxon>Multicrustacea</taxon>
        <taxon>Malacostraca</taxon>
        <taxon>Eumalacostraca</taxon>
        <taxon>Eucarida</taxon>
        <taxon>Decapoda</taxon>
        <taxon>Pleocyemata</taxon>
        <taxon>Brachyura</taxon>
        <taxon>Eubrachyura</taxon>
        <taxon>Portunoidea</taxon>
        <taxon>Portunidae</taxon>
        <taxon>Portuninae</taxon>
        <taxon>Portunus</taxon>
    </lineage>
</organism>
<protein>
    <submittedName>
        <fullName evidence="1">Uncharacterized protein</fullName>
    </submittedName>
</protein>
<accession>A0A5B7HIM5</accession>
<evidence type="ECO:0000313" key="2">
    <source>
        <dbReference type="Proteomes" id="UP000324222"/>
    </source>
</evidence>
<comment type="caution">
    <text evidence="1">The sequence shown here is derived from an EMBL/GenBank/DDBJ whole genome shotgun (WGS) entry which is preliminary data.</text>
</comment>
<gene>
    <name evidence="1" type="ORF">E2C01_066621</name>
</gene>
<evidence type="ECO:0000313" key="1">
    <source>
        <dbReference type="EMBL" id="MPC72320.1"/>
    </source>
</evidence>
<keyword evidence="2" id="KW-1185">Reference proteome</keyword>
<proteinExistence type="predicted"/>
<dbReference type="AlphaFoldDB" id="A0A5B7HIM5"/>
<name>A0A5B7HIM5_PORTR</name>
<sequence>MWLFFRGRQDFSTGIWSGLRLLQVGVDCRCNICNPRFTAPLPPAAGCQLILPGNTTPRRGGGARLPRS</sequence>
<reference evidence="1 2" key="1">
    <citation type="submission" date="2019-05" db="EMBL/GenBank/DDBJ databases">
        <title>Another draft genome of Portunus trituberculatus and its Hox gene families provides insights of decapod evolution.</title>
        <authorList>
            <person name="Jeong J.-H."/>
            <person name="Song I."/>
            <person name="Kim S."/>
            <person name="Choi T."/>
            <person name="Kim D."/>
            <person name="Ryu S."/>
            <person name="Kim W."/>
        </authorList>
    </citation>
    <scope>NUCLEOTIDE SEQUENCE [LARGE SCALE GENOMIC DNA]</scope>
    <source>
        <tissue evidence="1">Muscle</tissue>
    </source>
</reference>
<dbReference type="Proteomes" id="UP000324222">
    <property type="component" value="Unassembled WGS sequence"/>
</dbReference>
<dbReference type="EMBL" id="VSRR010034525">
    <property type="protein sequence ID" value="MPC72320.1"/>
    <property type="molecule type" value="Genomic_DNA"/>
</dbReference>